<feature type="compositionally biased region" description="Low complexity" evidence="1">
    <location>
        <begin position="299"/>
        <end position="314"/>
    </location>
</feature>
<evidence type="ECO:0000313" key="3">
    <source>
        <dbReference type="Proteomes" id="UP000183809"/>
    </source>
</evidence>
<feature type="region of interest" description="Disordered" evidence="1">
    <location>
        <begin position="394"/>
        <end position="458"/>
    </location>
</feature>
<feature type="compositionally biased region" description="Low complexity" evidence="1">
    <location>
        <begin position="149"/>
        <end position="161"/>
    </location>
</feature>
<gene>
    <name evidence="2" type="ORF">BKCO1_4600053</name>
</gene>
<proteinExistence type="predicted"/>
<dbReference type="RefSeq" id="XP_020127891.1">
    <property type="nucleotide sequence ID" value="XM_020276313.1"/>
</dbReference>
<accession>A0A1J9RT73</accession>
<name>A0A1J9RT73_9PEZI</name>
<feature type="compositionally biased region" description="Polar residues" evidence="1">
    <location>
        <begin position="16"/>
        <end position="34"/>
    </location>
</feature>
<evidence type="ECO:0000256" key="1">
    <source>
        <dbReference type="SAM" id="MobiDB-lite"/>
    </source>
</evidence>
<feature type="compositionally biased region" description="Basic and acidic residues" evidence="1">
    <location>
        <begin position="118"/>
        <end position="129"/>
    </location>
</feature>
<sequence length="458" mass="50931">MVSRNFLASVRRVSPDANQTSRRSFQRTKTTASSDAKCHEQREYSLLSFTYTKPHKCSKLKQPGGPEKPKPTLKAKVKSIVFAMTLCHARKKRRPSAFSVSNDTWTRKEYPDPPELESIERPVELRSEMEPQELEGDYPVDYTPRDEQPAQAGSQPQAGSSDPDIPSIQVTEDQTPLRRSPEPQPQVRRKPRPSGSAELRIPRPVTPAGNGARTTQTPSRFVSRLLVPSSPTTPSRKSEDSPWNPDEAASAADEPYSASQSRIPTSSSAPSTSSPKAPPCPLFSCLCWREHKSDSFNQPLSDSPTSTTSTLVDSRPSSSWLTEKQVYEPPNPDDDGTAAPPKRSSAPLESSKWFERNFQPMFSDSVKAVLKQPLPKLPLFRRSAQNDIDTVQAIRTGKNQEKGTQALEKHRELDPSPVLSEVRGGWDLNPEKTGLFVREQRTPASHPPNVRHVERAKG</sequence>
<feature type="compositionally biased region" description="Low complexity" evidence="1">
    <location>
        <begin position="257"/>
        <end position="275"/>
    </location>
</feature>
<dbReference type="EMBL" id="MNUE01000046">
    <property type="protein sequence ID" value="OJD31631.1"/>
    <property type="molecule type" value="Genomic_DNA"/>
</dbReference>
<comment type="caution">
    <text evidence="2">The sequence shown here is derived from an EMBL/GenBank/DDBJ whole genome shotgun (WGS) entry which is preliminary data.</text>
</comment>
<protein>
    <submittedName>
        <fullName evidence="2">Mucus-binding protein</fullName>
    </submittedName>
</protein>
<feature type="region of interest" description="Disordered" evidence="1">
    <location>
        <begin position="294"/>
        <end position="351"/>
    </location>
</feature>
<dbReference type="Proteomes" id="UP000183809">
    <property type="component" value="Unassembled WGS sequence"/>
</dbReference>
<dbReference type="OrthoDB" id="10613166at2759"/>
<reference evidence="2 3" key="1">
    <citation type="submission" date="2016-10" db="EMBL/GenBank/DDBJ databases">
        <title>Proteomics and genomics reveal pathogen-plant mechanisms compatible with a hemibiotrophic lifestyle of Diplodia corticola.</title>
        <authorList>
            <person name="Fernandes I."/>
            <person name="De Jonge R."/>
            <person name="Van De Peer Y."/>
            <person name="Devreese B."/>
            <person name="Alves A."/>
            <person name="Esteves A.C."/>
        </authorList>
    </citation>
    <scope>NUCLEOTIDE SEQUENCE [LARGE SCALE GENOMIC DNA]</scope>
    <source>
        <strain evidence="2 3">CBS 112549</strain>
    </source>
</reference>
<keyword evidence="3" id="KW-1185">Reference proteome</keyword>
<organism evidence="2 3">
    <name type="scientific">Diplodia corticola</name>
    <dbReference type="NCBI Taxonomy" id="236234"/>
    <lineage>
        <taxon>Eukaryota</taxon>
        <taxon>Fungi</taxon>
        <taxon>Dikarya</taxon>
        <taxon>Ascomycota</taxon>
        <taxon>Pezizomycotina</taxon>
        <taxon>Dothideomycetes</taxon>
        <taxon>Dothideomycetes incertae sedis</taxon>
        <taxon>Botryosphaeriales</taxon>
        <taxon>Botryosphaeriaceae</taxon>
        <taxon>Diplodia</taxon>
    </lineage>
</organism>
<dbReference type="AlphaFoldDB" id="A0A1J9RT73"/>
<feature type="region of interest" description="Disordered" evidence="1">
    <location>
        <begin position="1"/>
        <end position="37"/>
    </location>
</feature>
<evidence type="ECO:0000313" key="2">
    <source>
        <dbReference type="EMBL" id="OJD31631.1"/>
    </source>
</evidence>
<feature type="region of interest" description="Disordered" evidence="1">
    <location>
        <begin position="91"/>
        <end position="278"/>
    </location>
</feature>
<dbReference type="GeneID" id="31016574"/>